<dbReference type="Gene3D" id="2.40.128.680">
    <property type="match status" value="1"/>
</dbReference>
<dbReference type="InterPro" id="IPR013924">
    <property type="entry name" value="RNase_H2_suC"/>
</dbReference>
<comment type="caution">
    <text evidence="2">The sequence shown here is derived from an EMBL/GenBank/DDBJ whole genome shotgun (WGS) entry which is preliminary data.</text>
</comment>
<proteinExistence type="predicted"/>
<dbReference type="CDD" id="cd09271">
    <property type="entry name" value="RNase_H2-C"/>
    <property type="match status" value="1"/>
</dbReference>
<evidence type="ECO:0000256" key="1">
    <source>
        <dbReference type="SAM" id="MobiDB-lite"/>
    </source>
</evidence>
<dbReference type="PANTHER" id="PTHR47204">
    <property type="entry name" value="OS02G0168900 PROTEIN"/>
    <property type="match status" value="1"/>
</dbReference>
<organism evidence="2 3">
    <name type="scientific">Lactarius akahatsu</name>
    <dbReference type="NCBI Taxonomy" id="416441"/>
    <lineage>
        <taxon>Eukaryota</taxon>
        <taxon>Fungi</taxon>
        <taxon>Dikarya</taxon>
        <taxon>Basidiomycota</taxon>
        <taxon>Agaricomycotina</taxon>
        <taxon>Agaricomycetes</taxon>
        <taxon>Russulales</taxon>
        <taxon>Russulaceae</taxon>
        <taxon>Lactarius</taxon>
    </lineage>
</organism>
<gene>
    <name evidence="2" type="ORF">EDB92DRAFT_1947395</name>
</gene>
<reference evidence="2" key="1">
    <citation type="submission" date="2022-01" db="EMBL/GenBank/DDBJ databases">
        <title>Comparative genomics reveals a dynamic genome evolution in the ectomycorrhizal milk-cap (Lactarius) mushrooms.</title>
        <authorList>
            <consortium name="DOE Joint Genome Institute"/>
            <person name="Lebreton A."/>
            <person name="Tang N."/>
            <person name="Kuo A."/>
            <person name="LaButti K."/>
            <person name="Drula E."/>
            <person name="Barry K."/>
            <person name="Clum A."/>
            <person name="Lipzen A."/>
            <person name="Mousain D."/>
            <person name="Ng V."/>
            <person name="Wang R."/>
            <person name="Wang X."/>
            <person name="Dai Y."/>
            <person name="Henrissat B."/>
            <person name="Grigoriev I.V."/>
            <person name="Guerin-Laguette A."/>
            <person name="Yu F."/>
            <person name="Martin F.M."/>
        </authorList>
    </citation>
    <scope>NUCLEOTIDE SEQUENCE</scope>
    <source>
        <strain evidence="2">QP</strain>
    </source>
</reference>
<feature type="compositionally biased region" description="Basic residues" evidence="1">
    <location>
        <begin position="144"/>
        <end position="154"/>
    </location>
</feature>
<dbReference type="Proteomes" id="UP001201163">
    <property type="component" value="Unassembled WGS sequence"/>
</dbReference>
<sequence length="228" mass="24862">MPFHIQHSGPAPVSTYFRIQPAPLPESHPCPPSVAIEAQLVSTTTVVVTPEEKENASVVSVVATSTSLATATAEIKAEIDPVIKPPLLLVRPGPIERISGSAKRFISSFRGRTVHGVEASLPKGYSGIVLRGDAEGRTQTTTGKAKRQPARKLRSQLPDEVPEDNMAGILPPEEERPVRVLKPSARFDSFVLWHPDIPVDEEMDEYLRSLSEWVNIASKIHESEALPT</sequence>
<keyword evidence="3" id="KW-1185">Reference proteome</keyword>
<name>A0AAD4LDF8_9AGAM</name>
<dbReference type="Pfam" id="PF08615">
    <property type="entry name" value="RNase_H2_suC"/>
    <property type="match status" value="1"/>
</dbReference>
<accession>A0AAD4LDF8</accession>
<feature type="region of interest" description="Disordered" evidence="1">
    <location>
        <begin position="132"/>
        <end position="170"/>
    </location>
</feature>
<dbReference type="PANTHER" id="PTHR47204:SF1">
    <property type="entry name" value="RIBONUCLEASE H2 SUBUNIT C"/>
    <property type="match status" value="1"/>
</dbReference>
<dbReference type="GO" id="GO:0006401">
    <property type="term" value="P:RNA catabolic process"/>
    <property type="evidence" value="ECO:0007669"/>
    <property type="project" value="InterPro"/>
</dbReference>
<dbReference type="EMBL" id="JAKELL010000037">
    <property type="protein sequence ID" value="KAH8989439.1"/>
    <property type="molecule type" value="Genomic_DNA"/>
</dbReference>
<evidence type="ECO:0000313" key="2">
    <source>
        <dbReference type="EMBL" id="KAH8989439.1"/>
    </source>
</evidence>
<dbReference type="AlphaFoldDB" id="A0AAD4LDF8"/>
<dbReference type="GO" id="GO:0032299">
    <property type="term" value="C:ribonuclease H2 complex"/>
    <property type="evidence" value="ECO:0007669"/>
    <property type="project" value="InterPro"/>
</dbReference>
<protein>
    <submittedName>
        <fullName evidence="2">Ribonuclease H2, subunit C</fullName>
    </submittedName>
</protein>
<evidence type="ECO:0000313" key="3">
    <source>
        <dbReference type="Proteomes" id="UP001201163"/>
    </source>
</evidence>